<name>A0A9P1CNW2_9DINO</name>
<dbReference type="EMBL" id="CAMXCT030002001">
    <property type="protein sequence ID" value="CAL4782152.1"/>
    <property type="molecule type" value="Genomic_DNA"/>
</dbReference>
<evidence type="ECO:0000313" key="4">
    <source>
        <dbReference type="Proteomes" id="UP001152797"/>
    </source>
</evidence>
<evidence type="ECO:0000313" key="3">
    <source>
        <dbReference type="EMBL" id="CAL4782152.1"/>
    </source>
</evidence>
<dbReference type="EMBL" id="CAMXCT020002001">
    <property type="protein sequence ID" value="CAL1148215.1"/>
    <property type="molecule type" value="Genomic_DNA"/>
</dbReference>
<dbReference type="Proteomes" id="UP001152797">
    <property type="component" value="Unassembled WGS sequence"/>
</dbReference>
<accession>A0A9P1CNW2</accession>
<dbReference type="EMBL" id="CAMXCT010002001">
    <property type="protein sequence ID" value="CAI3994840.1"/>
    <property type="molecule type" value="Genomic_DNA"/>
</dbReference>
<comment type="caution">
    <text evidence="2">The sequence shown here is derived from an EMBL/GenBank/DDBJ whole genome shotgun (WGS) entry which is preliminary data.</text>
</comment>
<organism evidence="2">
    <name type="scientific">Cladocopium goreaui</name>
    <dbReference type="NCBI Taxonomy" id="2562237"/>
    <lineage>
        <taxon>Eukaryota</taxon>
        <taxon>Sar</taxon>
        <taxon>Alveolata</taxon>
        <taxon>Dinophyceae</taxon>
        <taxon>Suessiales</taxon>
        <taxon>Symbiodiniaceae</taxon>
        <taxon>Cladocopium</taxon>
    </lineage>
</organism>
<dbReference type="AlphaFoldDB" id="A0A9P1CNW2"/>
<feature type="compositionally biased region" description="Polar residues" evidence="1">
    <location>
        <begin position="327"/>
        <end position="338"/>
    </location>
</feature>
<feature type="compositionally biased region" description="Polar residues" evidence="1">
    <location>
        <begin position="679"/>
        <end position="689"/>
    </location>
</feature>
<dbReference type="Gene3D" id="3.40.50.1460">
    <property type="match status" value="1"/>
</dbReference>
<protein>
    <submittedName>
        <fullName evidence="3">Rhodanese domain-containing protein</fullName>
    </submittedName>
</protein>
<evidence type="ECO:0000256" key="1">
    <source>
        <dbReference type="SAM" id="MobiDB-lite"/>
    </source>
</evidence>
<feature type="region of interest" description="Disordered" evidence="1">
    <location>
        <begin position="324"/>
        <end position="345"/>
    </location>
</feature>
<gene>
    <name evidence="2" type="ORF">C1SCF055_LOCUS21456</name>
</gene>
<reference evidence="2" key="1">
    <citation type="submission" date="2022-10" db="EMBL/GenBank/DDBJ databases">
        <authorList>
            <person name="Chen Y."/>
            <person name="Dougan E. K."/>
            <person name="Chan C."/>
            <person name="Rhodes N."/>
            <person name="Thang M."/>
        </authorList>
    </citation>
    <scope>NUCLEOTIDE SEQUENCE</scope>
</reference>
<keyword evidence="4" id="KW-1185">Reference proteome</keyword>
<sequence>MESRWHVVVIGNDSGHLQAAVKDAEMVQEAARNLCSEENPPLLVTNQPEAGITENLTEQITKMGEEDKLLVWYSGHAKGHKNHGTLILPAEDKEAYIRTTGLWLEEWLLAKMNEKPQATLWCVIAACRDIVSEVPSVMNKEGRALFVPKSSMPTQTEFKALKVPNCMFMYCCELEATMYDTSLFARLFCYQLRCQPTSIQMFQQNLVHEVEVLSFGHLKMEMIPVSSQAVGLFKTPIIEKLTREIMDPQYIDNMTRFRLCACHCQILTDSELSGDVMRTYEDVRRDVCKILRCFKNNKDGLSSLEKQIPILTSNNLKEVLAALDPSASGSRNSQGSVNETEDSEDYQKIPKEVIDVIGRAVANTSEKNSNEFPAEQFVNLLQNLACHFAPDNFEAESESDQGSQIDGANSLLLCSSGVQNLSDSDTESLVGAIEKDCQAVGIDFQKDIKMYLGHSSFWLLLLSSVKLDTQRLQHVVAKFVEERCLKSFAWAFAAVPREQPWFAAPGLWKVVSLLRTLEVPQVMCLRARELKRIALQLLKQRGKEMQEWQVRVVSNHRDLKDDAWIDAQRNDDFHFVTQDNWQTFDWKRSELRGKLEEFAEKCGMADSHTLHASAYLAYELHRNPQGLPLETLTKILCNCKEPKEMLTVLVEALMDPTPGYSENFQGQLIPSESQSTAMESISGSTAYSDSDSEDAGSLRKPGVVSGYLQDLAPRLQEAGKTLLANCVVEILLRYPVYGEQVVRPEMIKAENFEQYLALVADLTRIVQTRGPSSVQYETEVLEELSAFWQSQEMVDELKRDACSALSKFIEDYK</sequence>
<proteinExistence type="predicted"/>
<feature type="region of interest" description="Disordered" evidence="1">
    <location>
        <begin position="679"/>
        <end position="698"/>
    </location>
</feature>
<reference evidence="3 4" key="2">
    <citation type="submission" date="2024-05" db="EMBL/GenBank/DDBJ databases">
        <authorList>
            <person name="Chen Y."/>
            <person name="Shah S."/>
            <person name="Dougan E. K."/>
            <person name="Thang M."/>
            <person name="Chan C."/>
        </authorList>
    </citation>
    <scope>NUCLEOTIDE SEQUENCE [LARGE SCALE GENOMIC DNA]</scope>
</reference>
<evidence type="ECO:0000313" key="2">
    <source>
        <dbReference type="EMBL" id="CAI3994840.1"/>
    </source>
</evidence>